<dbReference type="InterPro" id="IPR029044">
    <property type="entry name" value="Nucleotide-diphossugar_trans"/>
</dbReference>
<dbReference type="Pfam" id="PF00535">
    <property type="entry name" value="Glycos_transf_2"/>
    <property type="match status" value="1"/>
</dbReference>
<name>A0A2G9YI54_9BACT</name>
<dbReference type="CDD" id="cd04179">
    <property type="entry name" value="DPM_DPG-synthase_like"/>
    <property type="match status" value="1"/>
</dbReference>
<proteinExistence type="predicted"/>
<dbReference type="EMBL" id="PCRK01000146">
    <property type="protein sequence ID" value="PIP18920.1"/>
    <property type="molecule type" value="Genomic_DNA"/>
</dbReference>
<evidence type="ECO:0000259" key="1">
    <source>
        <dbReference type="Pfam" id="PF00535"/>
    </source>
</evidence>
<reference evidence="2 3" key="1">
    <citation type="submission" date="2017-09" db="EMBL/GenBank/DDBJ databases">
        <title>Depth-based differentiation of microbial function through sediment-hosted aquifers and enrichment of novel symbionts in the deep terrestrial subsurface.</title>
        <authorList>
            <person name="Probst A.J."/>
            <person name="Ladd B."/>
            <person name="Jarett J.K."/>
            <person name="Geller-Mcgrath D.E."/>
            <person name="Sieber C.M."/>
            <person name="Emerson J.B."/>
            <person name="Anantharaman K."/>
            <person name="Thomas B.C."/>
            <person name="Malmstrom R."/>
            <person name="Stieglmeier M."/>
            <person name="Klingl A."/>
            <person name="Woyke T."/>
            <person name="Ryan C.M."/>
            <person name="Banfield J.F."/>
        </authorList>
    </citation>
    <scope>NUCLEOTIDE SEQUENCE [LARGE SCALE GENOMIC DNA]</scope>
    <source>
        <strain evidence="2">CG23_combo_of_CG06-09_8_20_14_all_41_10</strain>
    </source>
</reference>
<dbReference type="InterPro" id="IPR001173">
    <property type="entry name" value="Glyco_trans_2-like"/>
</dbReference>
<organism evidence="2 3">
    <name type="scientific">Candidatus Sherwoodlollariibacterium unditelluris</name>
    <dbReference type="NCBI Taxonomy" id="1974757"/>
    <lineage>
        <taxon>Bacteria</taxon>
        <taxon>Pseudomonadati</taxon>
        <taxon>Candidatus Omnitrophota</taxon>
        <taxon>Candidatus Sherwoodlollariibacterium</taxon>
    </lineage>
</organism>
<dbReference type="AlphaFoldDB" id="A0A2G9YI54"/>
<dbReference type="PANTHER" id="PTHR48090">
    <property type="entry name" value="UNDECAPRENYL-PHOSPHATE 4-DEOXY-4-FORMAMIDO-L-ARABINOSE TRANSFERASE-RELATED"/>
    <property type="match status" value="1"/>
</dbReference>
<gene>
    <name evidence="2" type="ORF">COX41_05690</name>
</gene>
<feature type="domain" description="Glycosyltransferase 2-like" evidence="1">
    <location>
        <begin position="4"/>
        <end position="159"/>
    </location>
</feature>
<dbReference type="InterPro" id="IPR050256">
    <property type="entry name" value="Glycosyltransferase_2"/>
</dbReference>
<protein>
    <submittedName>
        <fullName evidence="2">Glycosyl transferase</fullName>
    </submittedName>
</protein>
<sequence>MRICVIIPAYNESANIAKLIQDIKKYQLEILVIDDGSSDNTFQIASNSGVQVMLNLDNQGKGASLIKGFKYALDNNFDAVITMDADGQHLAQDLPLFIEPAKNPDIHIILGNRMLNSKGMPGLRVITNKFMSRLISIISKQVIPDTQCGFRLIKKEVLQGIKLRTSKYETESEILIEASRLGFKITSLPIKSVYRREESKISPFIDTLRFIKFISKELWTMRY</sequence>
<dbReference type="GO" id="GO:0016740">
    <property type="term" value="F:transferase activity"/>
    <property type="evidence" value="ECO:0007669"/>
    <property type="project" value="UniProtKB-KW"/>
</dbReference>
<evidence type="ECO:0000313" key="3">
    <source>
        <dbReference type="Proteomes" id="UP000231292"/>
    </source>
</evidence>
<comment type="caution">
    <text evidence="2">The sequence shown here is derived from an EMBL/GenBank/DDBJ whole genome shotgun (WGS) entry which is preliminary data.</text>
</comment>
<dbReference type="Gene3D" id="3.90.550.10">
    <property type="entry name" value="Spore Coat Polysaccharide Biosynthesis Protein SpsA, Chain A"/>
    <property type="match status" value="1"/>
</dbReference>
<accession>A0A2G9YI54</accession>
<keyword evidence="2" id="KW-0808">Transferase</keyword>
<dbReference type="SUPFAM" id="SSF53448">
    <property type="entry name" value="Nucleotide-diphospho-sugar transferases"/>
    <property type="match status" value="1"/>
</dbReference>
<evidence type="ECO:0000313" key="2">
    <source>
        <dbReference type="EMBL" id="PIP18920.1"/>
    </source>
</evidence>
<dbReference type="Proteomes" id="UP000231292">
    <property type="component" value="Unassembled WGS sequence"/>
</dbReference>
<dbReference type="PANTHER" id="PTHR48090:SF7">
    <property type="entry name" value="RFBJ PROTEIN"/>
    <property type="match status" value="1"/>
</dbReference>